<reference evidence="8" key="2">
    <citation type="submission" date="2023-02" db="EMBL/GenBank/DDBJ databases">
        <title>A novel hydrolase synthesized by Rhodococcus erythropolis HQ is responsible for the detoxification of Zearalenone.</title>
        <authorList>
            <person name="Hu J."/>
            <person name="Xu J."/>
        </authorList>
    </citation>
    <scope>NUCLEOTIDE SEQUENCE</scope>
    <source>
        <strain evidence="8">HQ</strain>
    </source>
</reference>
<evidence type="ECO:0000256" key="6">
    <source>
        <dbReference type="SAM" id="MobiDB-lite"/>
    </source>
</evidence>
<evidence type="ECO:0000256" key="5">
    <source>
        <dbReference type="ARBA" id="ARBA00023004"/>
    </source>
</evidence>
<feature type="region of interest" description="Disordered" evidence="6">
    <location>
        <begin position="1"/>
        <end position="33"/>
    </location>
</feature>
<evidence type="ECO:0000256" key="4">
    <source>
        <dbReference type="ARBA" id="ARBA00023002"/>
    </source>
</evidence>
<dbReference type="EMBL" id="JARDXE010000003">
    <property type="protein sequence ID" value="MDE8644422.1"/>
    <property type="molecule type" value="Genomic_DNA"/>
</dbReference>
<dbReference type="AlphaFoldDB" id="A0A2A5J552"/>
<dbReference type="PANTHER" id="PTHR30468:SF1">
    <property type="entry name" value="ALPHA-KETOGLUTARATE-DEPENDENT SULFONATE DIOXYGENASE"/>
    <property type="match status" value="1"/>
</dbReference>
<dbReference type="InterPro" id="IPR003819">
    <property type="entry name" value="TauD/TfdA-like"/>
</dbReference>
<dbReference type="SUPFAM" id="SSF51197">
    <property type="entry name" value="Clavaminate synthase-like"/>
    <property type="match status" value="1"/>
</dbReference>
<name>A0A2A5J552_RHOSG</name>
<dbReference type="GO" id="GO:0005737">
    <property type="term" value="C:cytoplasm"/>
    <property type="evidence" value="ECO:0007669"/>
    <property type="project" value="TreeGrafter"/>
</dbReference>
<dbReference type="RefSeq" id="WP_030534931.1">
    <property type="nucleotide sequence ID" value="NZ_AP023172.1"/>
</dbReference>
<comment type="caution">
    <text evidence="9">The sequence shown here is derived from an EMBL/GenBank/DDBJ whole genome shotgun (WGS) entry which is preliminary data.</text>
</comment>
<keyword evidence="5" id="KW-0408">Iron</keyword>
<evidence type="ECO:0000256" key="3">
    <source>
        <dbReference type="ARBA" id="ARBA00022964"/>
    </source>
</evidence>
<evidence type="ECO:0000256" key="1">
    <source>
        <dbReference type="ARBA" id="ARBA00005896"/>
    </source>
</evidence>
<dbReference type="Gene3D" id="3.60.130.10">
    <property type="entry name" value="Clavaminate synthase-like"/>
    <property type="match status" value="1"/>
</dbReference>
<comment type="similarity">
    <text evidence="1">Belongs to the TfdA dioxygenase family.</text>
</comment>
<keyword evidence="3 9" id="KW-0223">Dioxygenase</keyword>
<dbReference type="PANTHER" id="PTHR30468">
    <property type="entry name" value="ALPHA-KETOGLUTARATE-DEPENDENT SULFONATE DIOXYGENASE"/>
    <property type="match status" value="1"/>
</dbReference>
<organism evidence="9 10">
    <name type="scientific">Rhodococcus qingshengii</name>
    <dbReference type="NCBI Taxonomy" id="334542"/>
    <lineage>
        <taxon>Bacteria</taxon>
        <taxon>Bacillati</taxon>
        <taxon>Actinomycetota</taxon>
        <taxon>Actinomycetes</taxon>
        <taxon>Mycobacteriales</taxon>
        <taxon>Nocardiaceae</taxon>
        <taxon>Rhodococcus</taxon>
        <taxon>Rhodococcus erythropolis group</taxon>
    </lineage>
</organism>
<dbReference type="InterPro" id="IPR042098">
    <property type="entry name" value="TauD-like_sf"/>
</dbReference>
<keyword evidence="2" id="KW-0479">Metal-binding</keyword>
<dbReference type="GO" id="GO:0006790">
    <property type="term" value="P:sulfur compound metabolic process"/>
    <property type="evidence" value="ECO:0007669"/>
    <property type="project" value="TreeGrafter"/>
</dbReference>
<evidence type="ECO:0000313" key="8">
    <source>
        <dbReference type="EMBL" id="MDE8644422.1"/>
    </source>
</evidence>
<reference evidence="9 10" key="1">
    <citation type="submission" date="2017-07" db="EMBL/GenBank/DDBJ databases">
        <title>Draft sequence of Rhodococcus enclensis 23b-28.</title>
        <authorList>
            <person name="Besaury L."/>
            <person name="Sancelme M."/>
            <person name="Amato P."/>
            <person name="Lallement A."/>
            <person name="Delort A.-M."/>
        </authorList>
    </citation>
    <scope>NUCLEOTIDE SEQUENCE [LARGE SCALE GENOMIC DNA]</scope>
    <source>
        <strain evidence="9 10">23b-28</strain>
    </source>
</reference>
<dbReference type="EMBL" id="NOVD01000025">
    <property type="protein sequence ID" value="PCK24728.1"/>
    <property type="molecule type" value="Genomic_DNA"/>
</dbReference>
<gene>
    <name evidence="9" type="ORF">CHR55_24415</name>
    <name evidence="8" type="ORF">PXH69_05630</name>
</gene>
<proteinExistence type="inferred from homology"/>
<evidence type="ECO:0000256" key="2">
    <source>
        <dbReference type="ARBA" id="ARBA00022723"/>
    </source>
</evidence>
<dbReference type="GO" id="GO:0000908">
    <property type="term" value="F:taurine dioxygenase activity"/>
    <property type="evidence" value="ECO:0007669"/>
    <property type="project" value="TreeGrafter"/>
</dbReference>
<evidence type="ECO:0000313" key="9">
    <source>
        <dbReference type="EMBL" id="PCK24728.1"/>
    </source>
</evidence>
<dbReference type="GeneID" id="64142343"/>
<feature type="compositionally biased region" description="Polar residues" evidence="6">
    <location>
        <begin position="1"/>
        <end position="14"/>
    </location>
</feature>
<sequence>MATLTSSRTVQIGNHTIEFGPRGMRRNPEGVESRPYERFTLTPVTPFIGAEISDIDLHDPSEEQIEDVRRALLEWKVVFFRDQPISSVNHRDFAAHWGELEVHPLLPQGEVPAVVRFERGEDSPGTENIWHVDVTWTKTPPLGSVLRAIDVPPAGGDTLWADMGNAFDCLPDEIKDLIDGKDAIHDFVPSFGRGMSPEKLEQMKEQYPPVLHPMVRKHPETGRKTLFVNSLFTTHIPDMDPVEGNDLLNLLFAQVKVPDFQCRFKWAPNSIAFWDNRATQHYAASDYFPHRRVMERVAILGDVPF</sequence>
<feature type="domain" description="TauD/TfdA-like" evidence="7">
    <location>
        <begin position="42"/>
        <end position="297"/>
    </location>
</feature>
<dbReference type="Proteomes" id="UP001217325">
    <property type="component" value="Unassembled WGS sequence"/>
</dbReference>
<protein>
    <submittedName>
        <fullName evidence="8">TauD/TfdA family dioxygenase</fullName>
    </submittedName>
    <submittedName>
        <fullName evidence="9">Taurine dioxygenase</fullName>
    </submittedName>
</protein>
<dbReference type="Proteomes" id="UP000230886">
    <property type="component" value="Unassembled WGS sequence"/>
</dbReference>
<evidence type="ECO:0000313" key="10">
    <source>
        <dbReference type="Proteomes" id="UP000230886"/>
    </source>
</evidence>
<keyword evidence="4" id="KW-0560">Oxidoreductase</keyword>
<accession>A0A2A5J552</accession>
<dbReference type="InterPro" id="IPR051323">
    <property type="entry name" value="AtsK-like"/>
</dbReference>
<evidence type="ECO:0000259" key="7">
    <source>
        <dbReference type="Pfam" id="PF02668"/>
    </source>
</evidence>
<dbReference type="GO" id="GO:0046872">
    <property type="term" value="F:metal ion binding"/>
    <property type="evidence" value="ECO:0007669"/>
    <property type="project" value="UniProtKB-KW"/>
</dbReference>
<dbReference type="Pfam" id="PF02668">
    <property type="entry name" value="TauD"/>
    <property type="match status" value="1"/>
</dbReference>